<feature type="region of interest" description="Disordered" evidence="1">
    <location>
        <begin position="125"/>
        <end position="213"/>
    </location>
</feature>
<dbReference type="InParanoid" id="H3H183"/>
<dbReference type="InterPro" id="IPR055313">
    <property type="entry name" value="Temptin-like"/>
</dbReference>
<feature type="signal peptide" evidence="2">
    <location>
        <begin position="1"/>
        <end position="24"/>
    </location>
</feature>
<dbReference type="RefSeq" id="XP_067749189.1">
    <property type="nucleotide sequence ID" value="XM_067886515.1"/>
</dbReference>
<reference evidence="5" key="1">
    <citation type="journal article" date="2006" name="Science">
        <title>Phytophthora genome sequences uncover evolutionary origins and mechanisms of pathogenesis.</title>
        <authorList>
            <person name="Tyler B.M."/>
            <person name="Tripathy S."/>
            <person name="Zhang X."/>
            <person name="Dehal P."/>
            <person name="Jiang R.H."/>
            <person name="Aerts A."/>
            <person name="Arredondo F.D."/>
            <person name="Baxter L."/>
            <person name="Bensasson D."/>
            <person name="Beynon J.L."/>
            <person name="Chapman J."/>
            <person name="Damasceno C.M."/>
            <person name="Dorrance A.E."/>
            <person name="Dou D."/>
            <person name="Dickerman A.W."/>
            <person name="Dubchak I.L."/>
            <person name="Garbelotto M."/>
            <person name="Gijzen M."/>
            <person name="Gordon S.G."/>
            <person name="Govers F."/>
            <person name="Grunwald N.J."/>
            <person name="Huang W."/>
            <person name="Ivors K.L."/>
            <person name="Jones R.W."/>
            <person name="Kamoun S."/>
            <person name="Krampis K."/>
            <person name="Lamour K.H."/>
            <person name="Lee M.K."/>
            <person name="McDonald W.H."/>
            <person name="Medina M."/>
            <person name="Meijer H.J."/>
            <person name="Nordberg E.K."/>
            <person name="Maclean D.J."/>
            <person name="Ospina-Giraldo M.D."/>
            <person name="Morris P.F."/>
            <person name="Phuntumart V."/>
            <person name="Putnam N.H."/>
            <person name="Rash S."/>
            <person name="Rose J.K."/>
            <person name="Sakihama Y."/>
            <person name="Salamov A.A."/>
            <person name="Savidor A."/>
            <person name="Scheuring C.F."/>
            <person name="Smith B.M."/>
            <person name="Sobral B.W."/>
            <person name="Terry A."/>
            <person name="Torto-Alalibo T.A."/>
            <person name="Win J."/>
            <person name="Xu Z."/>
            <person name="Zhang H."/>
            <person name="Grigoriev I.V."/>
            <person name="Rokhsar D.S."/>
            <person name="Boore J.L."/>
        </authorList>
    </citation>
    <scope>NUCLEOTIDE SEQUENCE [LARGE SCALE GENOMIC DNA]</scope>
    <source>
        <strain evidence="5">Pr102</strain>
    </source>
</reference>
<dbReference type="Proteomes" id="UP000005238">
    <property type="component" value="Unassembled WGS sequence"/>
</dbReference>
<evidence type="ECO:0000313" key="4">
    <source>
        <dbReference type="EnsemblProtists" id="Phyra83984"/>
    </source>
</evidence>
<dbReference type="Pfam" id="PF24784">
    <property type="entry name" value="Temptin_C"/>
    <property type="match status" value="1"/>
</dbReference>
<keyword evidence="5" id="KW-1185">Reference proteome</keyword>
<reference evidence="4" key="2">
    <citation type="submission" date="2015-06" db="UniProtKB">
        <authorList>
            <consortium name="EnsemblProtists"/>
        </authorList>
    </citation>
    <scope>IDENTIFICATION</scope>
    <source>
        <strain evidence="4">Pr102</strain>
    </source>
</reference>
<dbReference type="PANTHER" id="PTHR34737">
    <property type="entry name" value="EF-HAND DOMAIN-CONTAINING PROTEIN"/>
    <property type="match status" value="1"/>
</dbReference>
<dbReference type="OrthoDB" id="127805at2759"/>
<dbReference type="AlphaFoldDB" id="H3H183"/>
<dbReference type="GeneID" id="94222342"/>
<evidence type="ECO:0000313" key="5">
    <source>
        <dbReference type="Proteomes" id="UP000005238"/>
    </source>
</evidence>
<organism evidence="4 5">
    <name type="scientific">Phytophthora ramorum</name>
    <name type="common">Sudden oak death agent</name>
    <dbReference type="NCBI Taxonomy" id="164328"/>
    <lineage>
        <taxon>Eukaryota</taxon>
        <taxon>Sar</taxon>
        <taxon>Stramenopiles</taxon>
        <taxon>Oomycota</taxon>
        <taxon>Peronosporomycetes</taxon>
        <taxon>Peronosporales</taxon>
        <taxon>Peronosporaceae</taxon>
        <taxon>Phytophthora</taxon>
    </lineage>
</organism>
<dbReference type="EnsemblProtists" id="Phyra83984">
    <property type="protein sequence ID" value="Phyra83984"/>
    <property type="gene ID" value="Phyra83984"/>
</dbReference>
<dbReference type="OMA" id="WTAGFCK"/>
<name>H3H183_PHYRM</name>
<evidence type="ECO:0000259" key="3">
    <source>
        <dbReference type="Pfam" id="PF24784"/>
    </source>
</evidence>
<evidence type="ECO:0000256" key="1">
    <source>
        <dbReference type="SAM" id="MobiDB-lite"/>
    </source>
</evidence>
<feature type="compositionally biased region" description="Low complexity" evidence="1">
    <location>
        <begin position="125"/>
        <end position="200"/>
    </location>
</feature>
<dbReference type="eggNOG" id="ENOG502SPD5">
    <property type="taxonomic scope" value="Eukaryota"/>
</dbReference>
<feature type="chain" id="PRO_5003588086" description="Temptin Cys/Cys disulfide domain-containing protein" evidence="2">
    <location>
        <begin position="25"/>
        <end position="213"/>
    </location>
</feature>
<dbReference type="STRING" id="164328.H3H183"/>
<dbReference type="VEuPathDB" id="FungiDB:KRP22_11425"/>
<dbReference type="VEuPathDB" id="FungiDB:KRP23_1854"/>
<dbReference type="PANTHER" id="PTHR34737:SF2">
    <property type="entry name" value="EF-HAND DOMAIN-CONTAINING PROTEIN"/>
    <property type="match status" value="1"/>
</dbReference>
<dbReference type="EMBL" id="DS566097">
    <property type="status" value="NOT_ANNOTATED_CDS"/>
    <property type="molecule type" value="Genomic_DNA"/>
</dbReference>
<dbReference type="HOGENOM" id="CLU_089142_0_1_1"/>
<dbReference type="InterPro" id="IPR057626">
    <property type="entry name" value="S-S_Temptin"/>
</dbReference>
<protein>
    <recommendedName>
        <fullName evidence="3">Temptin Cys/Cys disulfide domain-containing protein</fullName>
    </recommendedName>
</protein>
<evidence type="ECO:0000256" key="2">
    <source>
        <dbReference type="SAM" id="SignalP"/>
    </source>
</evidence>
<feature type="domain" description="Temptin Cys/Cys disulfide" evidence="3">
    <location>
        <begin position="23"/>
        <end position="107"/>
    </location>
</feature>
<proteinExistence type="predicted"/>
<sequence length="213" mass="21135">MKSFVTFSAAAALSMATVADLASAMQAYLDYIPNGSLFSQELGHPDKDSSQYTDFATAFEAVGLSWTAAFCADTFPNSDMTNGAAFGDPCCTWAQGGTPDFTVTAFTTDPATATVCATSASTTSSAASSTTSSADSTTSSASSSTTDTTTTSTTSSSTTDSSTSTSTSTSTTTAPTSAAPTSSATTDTSATTTTAPSTDSNAIGGGCRAKLRA</sequence>
<keyword evidence="2" id="KW-0732">Signal</keyword>
<accession>H3H183</accession>